<evidence type="ECO:0000313" key="2">
    <source>
        <dbReference type="EMBL" id="MBB3987366.1"/>
    </source>
</evidence>
<dbReference type="InterPro" id="IPR036388">
    <property type="entry name" value="WH-like_DNA-bd_sf"/>
</dbReference>
<dbReference type="Proteomes" id="UP000541426">
    <property type="component" value="Unassembled WGS sequence"/>
</dbReference>
<proteinExistence type="predicted"/>
<dbReference type="PANTHER" id="PTHR33164:SF89">
    <property type="entry name" value="MARR FAMILY REGULATORY PROTEIN"/>
    <property type="match status" value="1"/>
</dbReference>
<dbReference type="Pfam" id="PF01047">
    <property type="entry name" value="MarR"/>
    <property type="match status" value="1"/>
</dbReference>
<gene>
    <name evidence="2" type="ORF">GGQ68_003713</name>
</gene>
<evidence type="ECO:0000259" key="1">
    <source>
        <dbReference type="PROSITE" id="PS50995"/>
    </source>
</evidence>
<feature type="domain" description="HTH marR-type" evidence="1">
    <location>
        <begin position="17"/>
        <end position="153"/>
    </location>
</feature>
<dbReference type="AlphaFoldDB" id="A0A7W6DQJ4"/>
<dbReference type="InterPro" id="IPR000835">
    <property type="entry name" value="HTH_MarR-typ"/>
</dbReference>
<dbReference type="GO" id="GO:0006950">
    <property type="term" value="P:response to stress"/>
    <property type="evidence" value="ECO:0007669"/>
    <property type="project" value="TreeGrafter"/>
</dbReference>
<dbReference type="SUPFAM" id="SSF46785">
    <property type="entry name" value="Winged helix' DNA-binding domain"/>
    <property type="match status" value="1"/>
</dbReference>
<sequence>MTSDDHIMRDVADMQEPDALSGSVSYRIRLLQIAAYKSFEQKVSGFGAAPRYFGLLKLVQANPGIPQTRLAEAIFLDRSSLVPIIETLTREGWVERKPSAQDKRVRRVFLTDDGAERLVALERCVAEHEAAITAGLTKRQKASLLSLLDHVAGNLRRTHDGGA</sequence>
<reference evidence="2 3" key="1">
    <citation type="submission" date="2020-08" db="EMBL/GenBank/DDBJ databases">
        <title>Genomic Encyclopedia of Type Strains, Phase IV (KMG-IV): sequencing the most valuable type-strain genomes for metagenomic binning, comparative biology and taxonomic classification.</title>
        <authorList>
            <person name="Goeker M."/>
        </authorList>
    </citation>
    <scope>NUCLEOTIDE SEQUENCE [LARGE SCALE GENOMIC DNA]</scope>
    <source>
        <strain evidence="2 3">DSM 102235</strain>
    </source>
</reference>
<dbReference type="EMBL" id="JACIEJ010000010">
    <property type="protein sequence ID" value="MBB3987366.1"/>
    <property type="molecule type" value="Genomic_DNA"/>
</dbReference>
<dbReference type="InterPro" id="IPR036390">
    <property type="entry name" value="WH_DNA-bd_sf"/>
</dbReference>
<dbReference type="GO" id="GO:0003677">
    <property type="term" value="F:DNA binding"/>
    <property type="evidence" value="ECO:0007669"/>
    <property type="project" value="UniProtKB-KW"/>
</dbReference>
<dbReference type="SMART" id="SM00347">
    <property type="entry name" value="HTH_MARR"/>
    <property type="match status" value="1"/>
</dbReference>
<dbReference type="GO" id="GO:0003700">
    <property type="term" value="F:DNA-binding transcription factor activity"/>
    <property type="evidence" value="ECO:0007669"/>
    <property type="project" value="InterPro"/>
</dbReference>
<dbReference type="InterPro" id="IPR039422">
    <property type="entry name" value="MarR/SlyA-like"/>
</dbReference>
<protein>
    <submittedName>
        <fullName evidence="2">DNA-binding MarR family transcriptional regulator</fullName>
    </submittedName>
</protein>
<keyword evidence="2" id="KW-0238">DNA-binding</keyword>
<evidence type="ECO:0000313" key="3">
    <source>
        <dbReference type="Proteomes" id="UP000541426"/>
    </source>
</evidence>
<organism evidence="2 3">
    <name type="scientific">Sagittula marina</name>
    <dbReference type="NCBI Taxonomy" id="943940"/>
    <lineage>
        <taxon>Bacteria</taxon>
        <taxon>Pseudomonadati</taxon>
        <taxon>Pseudomonadota</taxon>
        <taxon>Alphaproteobacteria</taxon>
        <taxon>Rhodobacterales</taxon>
        <taxon>Roseobacteraceae</taxon>
        <taxon>Sagittula</taxon>
    </lineage>
</organism>
<dbReference type="PRINTS" id="PR00598">
    <property type="entry name" value="HTHMARR"/>
</dbReference>
<comment type="caution">
    <text evidence="2">The sequence shown here is derived from an EMBL/GenBank/DDBJ whole genome shotgun (WGS) entry which is preliminary data.</text>
</comment>
<accession>A0A7W6DQJ4</accession>
<dbReference type="PANTHER" id="PTHR33164">
    <property type="entry name" value="TRANSCRIPTIONAL REGULATOR, MARR FAMILY"/>
    <property type="match status" value="1"/>
</dbReference>
<keyword evidence="3" id="KW-1185">Reference proteome</keyword>
<dbReference type="RefSeq" id="WP_183968441.1">
    <property type="nucleotide sequence ID" value="NZ_BAABBZ010000011.1"/>
</dbReference>
<dbReference type="PROSITE" id="PS50995">
    <property type="entry name" value="HTH_MARR_2"/>
    <property type="match status" value="1"/>
</dbReference>
<dbReference type="Gene3D" id="1.10.10.10">
    <property type="entry name" value="Winged helix-like DNA-binding domain superfamily/Winged helix DNA-binding domain"/>
    <property type="match status" value="1"/>
</dbReference>
<name>A0A7W6DQJ4_9RHOB</name>